<feature type="compositionally biased region" description="Basic and acidic residues" evidence="1">
    <location>
        <begin position="496"/>
        <end position="525"/>
    </location>
</feature>
<name>A0AAX4JLT4_9TREE</name>
<feature type="region of interest" description="Disordered" evidence="1">
    <location>
        <begin position="484"/>
        <end position="562"/>
    </location>
</feature>
<gene>
    <name evidence="3" type="ORF">L201_000600</name>
</gene>
<evidence type="ECO:0000256" key="1">
    <source>
        <dbReference type="SAM" id="MobiDB-lite"/>
    </source>
</evidence>
<sequence length="817" mass="90261">MFPHSYIQHSSQPRRGFATSSPLPFYSHPAAQQFKFYPSSPSPSPLPPTTSSYQDEYGYSSIEDEERAALAHLRSIQRRREEAQAQAQAVARAEREATAAAARREAEIQARVEREAAIRSELARIQRQNQIAQVIRQQQIAEDQRRKQAYAQAIQAKRAELLQAQLAAQAQRQAALAAHHQRRQAQIAEAQAQAQAQIEARRRSACQARCQRRLVEPSTPIPTCFSCCCHDSQTKAIEQNQNTDVCCIDRSAPTPKSSTPSTQESNEWQDLNNLFGPLFGFHLVPDAEHGQDYNSTDATTSQTRTEAPAVSESEPAPAAATASTPAPATSAPIEEIKDSSKLPEDLNEILSQFLGLRVDPLSSSDSSSSVDRARGNDVPEGLNELLGQFGLVFEPEEKKEETKEEKKEGITQPKAVATEQKSAQPAQPASAESSSSAAPQHAAQPEKEVPPFTSLLGQFTDVNPFLRDLLGNFEHALTDEFRKQSQSQSQDCSGQCERKCARPCGKECSRKDKGKGRAEGERREVPQPAVTSTPVTAPTPVATAAPVSTESTTESTESSASIKALDSIEKQLQSLRSSFTFPEKLSFAQSTSPEHESAPALLFNKVNSSYHSQAHELLQLMLKADGISSNGNKDIRKRRKQIVKSVENEIETLEKKRDNLWEQTKLKRQNGEESEVESDESSWSGSETNSSIGDHEHIQQEKDQQQEVEHVEEASSAPREESPEEQKSYADVAKVHPEEPTSEANQTAEATPSENQEVPKEAEPQGYTITVSFPSQPEQLEEVAENKEEAIEEDKKSDRSARVEDEDESKEEGYELL</sequence>
<dbReference type="Pfam" id="PF02179">
    <property type="entry name" value="BAG"/>
    <property type="match status" value="1"/>
</dbReference>
<feature type="compositionally biased region" description="Polar residues" evidence="1">
    <location>
        <begin position="767"/>
        <end position="777"/>
    </location>
</feature>
<evidence type="ECO:0000313" key="4">
    <source>
        <dbReference type="Proteomes" id="UP001355207"/>
    </source>
</evidence>
<dbReference type="EMBL" id="CP144098">
    <property type="protein sequence ID" value="WWC85734.1"/>
    <property type="molecule type" value="Genomic_DNA"/>
</dbReference>
<dbReference type="RefSeq" id="XP_066072497.1">
    <property type="nucleotide sequence ID" value="XM_066216400.1"/>
</dbReference>
<evidence type="ECO:0000259" key="2">
    <source>
        <dbReference type="Pfam" id="PF02179"/>
    </source>
</evidence>
<dbReference type="Gene3D" id="1.20.58.120">
    <property type="entry name" value="BAG domain"/>
    <property type="match status" value="1"/>
</dbReference>
<proteinExistence type="predicted"/>
<evidence type="ECO:0000313" key="3">
    <source>
        <dbReference type="EMBL" id="WWC85734.1"/>
    </source>
</evidence>
<feature type="compositionally biased region" description="Basic and acidic residues" evidence="1">
    <location>
        <begin position="784"/>
        <end position="803"/>
    </location>
</feature>
<feature type="compositionally biased region" description="Low complexity" evidence="1">
    <location>
        <begin position="422"/>
        <end position="443"/>
    </location>
</feature>
<dbReference type="SUPFAM" id="SSF63491">
    <property type="entry name" value="BAG domain"/>
    <property type="match status" value="1"/>
</dbReference>
<feature type="region of interest" description="Disordered" evidence="1">
    <location>
        <begin position="360"/>
        <end position="455"/>
    </location>
</feature>
<feature type="region of interest" description="Disordered" evidence="1">
    <location>
        <begin position="1"/>
        <end position="56"/>
    </location>
</feature>
<feature type="compositionally biased region" description="Polar residues" evidence="1">
    <location>
        <begin position="7"/>
        <end position="22"/>
    </location>
</feature>
<dbReference type="AlphaFoldDB" id="A0AAX4JLT4"/>
<feature type="compositionally biased region" description="Low complexity" evidence="1">
    <location>
        <begin position="526"/>
        <end position="561"/>
    </location>
</feature>
<feature type="domain" description="BAG" evidence="2">
    <location>
        <begin position="613"/>
        <end position="656"/>
    </location>
</feature>
<feature type="region of interest" description="Disordered" evidence="1">
    <location>
        <begin position="286"/>
        <end position="342"/>
    </location>
</feature>
<reference evidence="3 4" key="1">
    <citation type="submission" date="2024-01" db="EMBL/GenBank/DDBJ databases">
        <title>Comparative genomics of Cryptococcus and Kwoniella reveals pathogenesis evolution and contrasting modes of karyotype evolution via chromosome fusion or intercentromeric recombination.</title>
        <authorList>
            <person name="Coelho M.A."/>
            <person name="David-Palma M."/>
            <person name="Shea T."/>
            <person name="Bowers K."/>
            <person name="McGinley-Smith S."/>
            <person name="Mohammad A.W."/>
            <person name="Gnirke A."/>
            <person name="Yurkov A.M."/>
            <person name="Nowrousian M."/>
            <person name="Sun S."/>
            <person name="Cuomo C.A."/>
            <person name="Heitman J."/>
        </authorList>
    </citation>
    <scope>NUCLEOTIDE SEQUENCE [LARGE SCALE GENOMIC DNA]</scope>
    <source>
        <strain evidence="3 4">CBS 6074</strain>
    </source>
</reference>
<feature type="compositionally biased region" description="Polar residues" evidence="1">
    <location>
        <begin position="292"/>
        <end position="304"/>
    </location>
</feature>
<feature type="compositionally biased region" description="Polar residues" evidence="1">
    <location>
        <begin position="742"/>
        <end position="756"/>
    </location>
</feature>
<organism evidence="3 4">
    <name type="scientific">Kwoniella dendrophila CBS 6074</name>
    <dbReference type="NCBI Taxonomy" id="1295534"/>
    <lineage>
        <taxon>Eukaryota</taxon>
        <taxon>Fungi</taxon>
        <taxon>Dikarya</taxon>
        <taxon>Basidiomycota</taxon>
        <taxon>Agaricomycotina</taxon>
        <taxon>Tremellomycetes</taxon>
        <taxon>Tremellales</taxon>
        <taxon>Cryptococcaceae</taxon>
        <taxon>Kwoniella</taxon>
    </lineage>
</organism>
<feature type="region of interest" description="Disordered" evidence="1">
    <location>
        <begin position="649"/>
        <end position="817"/>
    </location>
</feature>
<accession>A0AAX4JLT4</accession>
<keyword evidence="4" id="KW-1185">Reference proteome</keyword>
<protein>
    <recommendedName>
        <fullName evidence="2">BAG domain-containing protein</fullName>
    </recommendedName>
</protein>
<feature type="compositionally biased region" description="Low complexity" evidence="1">
    <location>
        <begin position="305"/>
        <end position="332"/>
    </location>
</feature>
<feature type="compositionally biased region" description="Low complexity" evidence="1">
    <location>
        <begin position="681"/>
        <end position="691"/>
    </location>
</feature>
<dbReference type="InterPro" id="IPR036533">
    <property type="entry name" value="BAG_dom_sf"/>
</dbReference>
<dbReference type="InterPro" id="IPR003103">
    <property type="entry name" value="BAG_domain"/>
</dbReference>
<dbReference type="GO" id="GO:0051087">
    <property type="term" value="F:protein-folding chaperone binding"/>
    <property type="evidence" value="ECO:0007669"/>
    <property type="project" value="InterPro"/>
</dbReference>
<feature type="compositionally biased region" description="Basic and acidic residues" evidence="1">
    <location>
        <begin position="395"/>
        <end position="409"/>
    </location>
</feature>
<dbReference type="GeneID" id="91091272"/>
<feature type="compositionally biased region" description="Basic and acidic residues" evidence="1">
    <location>
        <begin position="693"/>
        <end position="739"/>
    </location>
</feature>
<dbReference type="Proteomes" id="UP001355207">
    <property type="component" value="Chromosome 1"/>
</dbReference>